<name>A0A812QR45_9DINO</name>
<accession>A0A812QR45</accession>
<proteinExistence type="predicted"/>
<reference evidence="1" key="1">
    <citation type="submission" date="2021-02" db="EMBL/GenBank/DDBJ databases">
        <authorList>
            <person name="Dougan E. K."/>
            <person name="Rhodes N."/>
            <person name="Thang M."/>
            <person name="Chan C."/>
        </authorList>
    </citation>
    <scope>NUCLEOTIDE SEQUENCE</scope>
</reference>
<dbReference type="EMBL" id="CAJNDS010002262">
    <property type="protein sequence ID" value="CAE7399127.1"/>
    <property type="molecule type" value="Genomic_DNA"/>
</dbReference>
<dbReference type="AlphaFoldDB" id="A0A812QR45"/>
<protein>
    <submittedName>
        <fullName evidence="1">Uncharacterized protein</fullName>
    </submittedName>
</protein>
<organism evidence="1 2">
    <name type="scientific">Symbiodinium natans</name>
    <dbReference type="NCBI Taxonomy" id="878477"/>
    <lineage>
        <taxon>Eukaryota</taxon>
        <taxon>Sar</taxon>
        <taxon>Alveolata</taxon>
        <taxon>Dinophyceae</taxon>
        <taxon>Suessiales</taxon>
        <taxon>Symbiodiniaceae</taxon>
        <taxon>Symbiodinium</taxon>
    </lineage>
</organism>
<evidence type="ECO:0000313" key="2">
    <source>
        <dbReference type="Proteomes" id="UP000604046"/>
    </source>
</evidence>
<evidence type="ECO:0000313" key="1">
    <source>
        <dbReference type="EMBL" id="CAE7399127.1"/>
    </source>
</evidence>
<gene>
    <name evidence="1" type="ORF">SNAT2548_LOCUS21728</name>
</gene>
<keyword evidence="2" id="KW-1185">Reference proteome</keyword>
<comment type="caution">
    <text evidence="1">The sequence shown here is derived from an EMBL/GenBank/DDBJ whole genome shotgun (WGS) entry which is preliminary data.</text>
</comment>
<sequence length="413" mass="45744">MAMPVEKIEFLHWKPLNAEIPWKDVIAEAGAAVGEAEVRLVCRPVQDCWEAFPALVSIASREGAAQWQSGSVPIEANASSGFFDEDGSFYYIQNFPHSEDESGSQDDFFSEGMMQVLDKVVFRVGPNMEQPIEVVTLLGDEFPGQVLMPQVHRGSRLFVLQSVMNDGGRAGLVSSLHAVDLETLDFQEFEDIPVPLPRLDEVRNPDRWDNLNWRIPHGLPKGFTAEQMVVVQPQMQLVVSGHRFSYTSFPHEMEGFIYCGLVDMEAETVRWDCVKRAGREDLEAFCNGSLCASADGCVCLSGSLSGPVLLLASVDGGRNWPIRVEDPWGPFAHPLCIAAARSAYAFVGSHVGEGYELRVWECARSASCLDTIITGALLSRQRKALGLGLWLRGVMPFLFHAMDKTDVAFTWEL</sequence>
<dbReference type="Proteomes" id="UP000604046">
    <property type="component" value="Unassembled WGS sequence"/>
</dbReference>